<dbReference type="AlphaFoldDB" id="A0AAD5MWU2"/>
<feature type="compositionally biased region" description="Polar residues" evidence="1">
    <location>
        <begin position="82"/>
        <end position="117"/>
    </location>
</feature>
<gene>
    <name evidence="2" type="ORF">KIN20_013996</name>
</gene>
<sequence length="219" mass="25006">MGLVVELFRSQRVLRVRNGVEIVEQIFLTDQSIIAVYRDTAVVLKAGGKLQSKKFRIRFSNTADRLSFCMAVREFITVEENLPSQPSTGESSFSQTRQTSDSFSSQPRLSFSAQFSPVSKRPRLQPSELLTRGGSVQDATTRPFKSEGLTTQRQMRDGETQTEHSNIWLESDEQIQRRLSRLLTDPACQQMVERMLKILSKLDMPMQSRRSYNTSSRGF</sequence>
<proteinExistence type="predicted"/>
<reference evidence="2" key="1">
    <citation type="submission" date="2021-06" db="EMBL/GenBank/DDBJ databases">
        <title>Parelaphostrongylus tenuis whole genome reference sequence.</title>
        <authorList>
            <person name="Garwood T.J."/>
            <person name="Larsen P.A."/>
            <person name="Fountain-Jones N.M."/>
            <person name="Garbe J.R."/>
            <person name="Macchietto M.G."/>
            <person name="Kania S.A."/>
            <person name="Gerhold R.W."/>
            <person name="Richards J.E."/>
            <person name="Wolf T.M."/>
        </authorList>
    </citation>
    <scope>NUCLEOTIDE SEQUENCE</scope>
    <source>
        <strain evidence="2">MNPRO001-30</strain>
        <tissue evidence="2">Meninges</tissue>
    </source>
</reference>
<dbReference type="Proteomes" id="UP001196413">
    <property type="component" value="Unassembled WGS sequence"/>
</dbReference>
<name>A0AAD5MWU2_PARTN</name>
<feature type="region of interest" description="Disordered" evidence="1">
    <location>
        <begin position="81"/>
        <end position="163"/>
    </location>
</feature>
<accession>A0AAD5MWU2</accession>
<comment type="caution">
    <text evidence="2">The sequence shown here is derived from an EMBL/GenBank/DDBJ whole genome shotgun (WGS) entry which is preliminary data.</text>
</comment>
<keyword evidence="3" id="KW-1185">Reference proteome</keyword>
<evidence type="ECO:0000313" key="3">
    <source>
        <dbReference type="Proteomes" id="UP001196413"/>
    </source>
</evidence>
<protein>
    <submittedName>
        <fullName evidence="2">Uncharacterized protein</fullName>
    </submittedName>
</protein>
<evidence type="ECO:0000313" key="2">
    <source>
        <dbReference type="EMBL" id="KAJ1356302.1"/>
    </source>
</evidence>
<dbReference type="EMBL" id="JAHQIW010002783">
    <property type="protein sequence ID" value="KAJ1356302.1"/>
    <property type="molecule type" value="Genomic_DNA"/>
</dbReference>
<organism evidence="2 3">
    <name type="scientific">Parelaphostrongylus tenuis</name>
    <name type="common">Meningeal worm</name>
    <dbReference type="NCBI Taxonomy" id="148309"/>
    <lineage>
        <taxon>Eukaryota</taxon>
        <taxon>Metazoa</taxon>
        <taxon>Ecdysozoa</taxon>
        <taxon>Nematoda</taxon>
        <taxon>Chromadorea</taxon>
        <taxon>Rhabditida</taxon>
        <taxon>Rhabditina</taxon>
        <taxon>Rhabditomorpha</taxon>
        <taxon>Strongyloidea</taxon>
        <taxon>Metastrongylidae</taxon>
        <taxon>Parelaphostrongylus</taxon>
    </lineage>
</organism>
<evidence type="ECO:0000256" key="1">
    <source>
        <dbReference type="SAM" id="MobiDB-lite"/>
    </source>
</evidence>